<organism evidence="2 3">
    <name type="scientific">Laodelphax striatellus</name>
    <name type="common">Small brown planthopper</name>
    <name type="synonym">Delphax striatella</name>
    <dbReference type="NCBI Taxonomy" id="195883"/>
    <lineage>
        <taxon>Eukaryota</taxon>
        <taxon>Metazoa</taxon>
        <taxon>Ecdysozoa</taxon>
        <taxon>Arthropoda</taxon>
        <taxon>Hexapoda</taxon>
        <taxon>Insecta</taxon>
        <taxon>Pterygota</taxon>
        <taxon>Neoptera</taxon>
        <taxon>Paraneoptera</taxon>
        <taxon>Hemiptera</taxon>
        <taxon>Auchenorrhyncha</taxon>
        <taxon>Fulgoroidea</taxon>
        <taxon>Delphacidae</taxon>
        <taxon>Criomorphinae</taxon>
        <taxon>Laodelphax</taxon>
    </lineage>
</organism>
<evidence type="ECO:0000256" key="1">
    <source>
        <dbReference type="SAM" id="MobiDB-lite"/>
    </source>
</evidence>
<dbReference type="OrthoDB" id="8045763at2759"/>
<accession>A0A482WHP9</accession>
<reference evidence="2 3" key="1">
    <citation type="journal article" date="2017" name="Gigascience">
        <title>Genome sequence of the small brown planthopper, Laodelphax striatellus.</title>
        <authorList>
            <person name="Zhu J."/>
            <person name="Jiang F."/>
            <person name="Wang X."/>
            <person name="Yang P."/>
            <person name="Bao Y."/>
            <person name="Zhao W."/>
            <person name="Wang W."/>
            <person name="Lu H."/>
            <person name="Wang Q."/>
            <person name="Cui N."/>
            <person name="Li J."/>
            <person name="Chen X."/>
            <person name="Luo L."/>
            <person name="Yu J."/>
            <person name="Kang L."/>
            <person name="Cui F."/>
        </authorList>
    </citation>
    <scope>NUCLEOTIDE SEQUENCE [LARGE SCALE GENOMIC DNA]</scope>
    <source>
        <strain evidence="2">Lst14</strain>
    </source>
</reference>
<feature type="compositionally biased region" description="Acidic residues" evidence="1">
    <location>
        <begin position="248"/>
        <end position="258"/>
    </location>
</feature>
<feature type="compositionally biased region" description="Low complexity" evidence="1">
    <location>
        <begin position="176"/>
        <end position="203"/>
    </location>
</feature>
<feature type="region of interest" description="Disordered" evidence="1">
    <location>
        <begin position="1"/>
        <end position="63"/>
    </location>
</feature>
<sequence length="412" mass="46878">MKKKKRIKKKKKNKGEEEEANRGKKREEEEEEKKKKEEEGRRRRRGERERRRRVEEKEKKGWVGEVPTHLSRRLVEDSQNSANESNPRSCLVGGVEYAHGQQVDREDPCVYCLCLDGDMFCWWSEIQCHNSSVYSSQTDNSASVTGGSNSSASSSSGEDWWSTWQPHTDPPPPLTNRPTPLANSSVANNSTTSTTEAPTASTTSPTICIVMGREYSLGEVLPQETGTCLECECGRGGRVTCSPKDCEGGDGEGDPPSDDEFHNPNNDANSLDICNRADTYILRLQFWKSRTPKQESKDYQICKIFRITYEKDRDQYSLNRLCIFGSFENFGVKRSGNRRIVCNFPRQTALVSRDRKRCLCLASQQTFAKVVSVVCRKPNLTSTYAVIDDVIPWIIRDLRPQITYTFHGRLFV</sequence>
<evidence type="ECO:0000313" key="2">
    <source>
        <dbReference type="EMBL" id="RZF32756.1"/>
    </source>
</evidence>
<dbReference type="STRING" id="195883.A0A482WHP9"/>
<feature type="compositionally biased region" description="Basic and acidic residues" evidence="1">
    <location>
        <begin position="20"/>
        <end position="62"/>
    </location>
</feature>
<evidence type="ECO:0000313" key="3">
    <source>
        <dbReference type="Proteomes" id="UP000291343"/>
    </source>
</evidence>
<dbReference type="Proteomes" id="UP000291343">
    <property type="component" value="Unassembled WGS sequence"/>
</dbReference>
<keyword evidence="3" id="KW-1185">Reference proteome</keyword>
<proteinExistence type="predicted"/>
<dbReference type="SUPFAM" id="SSF57603">
    <property type="entry name" value="FnI-like domain"/>
    <property type="match status" value="1"/>
</dbReference>
<name>A0A482WHP9_LAOST</name>
<dbReference type="InParanoid" id="A0A482WHP9"/>
<feature type="region of interest" description="Disordered" evidence="1">
    <location>
        <begin position="135"/>
        <end position="203"/>
    </location>
</feature>
<dbReference type="Gene3D" id="2.10.70.10">
    <property type="entry name" value="Complement Module, domain 1"/>
    <property type="match status" value="1"/>
</dbReference>
<dbReference type="EMBL" id="QKKF02036007">
    <property type="protein sequence ID" value="RZF32756.1"/>
    <property type="molecule type" value="Genomic_DNA"/>
</dbReference>
<protein>
    <submittedName>
        <fullName evidence="2">Uncharacterized protein</fullName>
    </submittedName>
</protein>
<gene>
    <name evidence="2" type="ORF">LSTR_LSTR009865</name>
</gene>
<comment type="caution">
    <text evidence="2">The sequence shown here is derived from an EMBL/GenBank/DDBJ whole genome shotgun (WGS) entry which is preliminary data.</text>
</comment>
<feature type="compositionally biased region" description="Basic residues" evidence="1">
    <location>
        <begin position="1"/>
        <end position="13"/>
    </location>
</feature>
<feature type="compositionally biased region" description="Low complexity" evidence="1">
    <location>
        <begin position="140"/>
        <end position="167"/>
    </location>
</feature>
<feature type="region of interest" description="Disordered" evidence="1">
    <location>
        <begin position="245"/>
        <end position="266"/>
    </location>
</feature>
<dbReference type="AlphaFoldDB" id="A0A482WHP9"/>